<evidence type="ECO:0000256" key="12">
    <source>
        <dbReference type="SAM" id="Phobius"/>
    </source>
</evidence>
<evidence type="ECO:0000256" key="5">
    <source>
        <dbReference type="ARBA" id="ARBA00022927"/>
    </source>
</evidence>
<keyword evidence="9 12" id="KW-0472">Membrane</keyword>
<feature type="region of interest" description="Disordered" evidence="11">
    <location>
        <begin position="99"/>
        <end position="145"/>
    </location>
</feature>
<dbReference type="GO" id="GO:0005484">
    <property type="term" value="F:SNAP receptor activity"/>
    <property type="evidence" value="ECO:0007669"/>
    <property type="project" value="InterPro"/>
</dbReference>
<feature type="compositionally biased region" description="Low complexity" evidence="11">
    <location>
        <begin position="404"/>
        <end position="423"/>
    </location>
</feature>
<evidence type="ECO:0000256" key="10">
    <source>
        <dbReference type="RuleBase" id="RU003858"/>
    </source>
</evidence>
<dbReference type="PANTHER" id="PTHR19957">
    <property type="entry name" value="SYNTAXIN"/>
    <property type="match status" value="1"/>
</dbReference>
<evidence type="ECO:0000313" key="14">
    <source>
        <dbReference type="EMBL" id="CED83255.1"/>
    </source>
</evidence>
<keyword evidence="7" id="KW-0333">Golgi apparatus</keyword>
<keyword evidence="5" id="KW-0653">Protein transport</keyword>
<evidence type="ECO:0000256" key="11">
    <source>
        <dbReference type="SAM" id="MobiDB-lite"/>
    </source>
</evidence>
<evidence type="ECO:0000259" key="13">
    <source>
        <dbReference type="PROSITE" id="PS50192"/>
    </source>
</evidence>
<organism evidence="14">
    <name type="scientific">Phaffia rhodozyma</name>
    <name type="common">Yeast</name>
    <name type="synonym">Xanthophyllomyces dendrorhous</name>
    <dbReference type="NCBI Taxonomy" id="264483"/>
    <lineage>
        <taxon>Eukaryota</taxon>
        <taxon>Fungi</taxon>
        <taxon>Dikarya</taxon>
        <taxon>Basidiomycota</taxon>
        <taxon>Agaricomycotina</taxon>
        <taxon>Tremellomycetes</taxon>
        <taxon>Cystofilobasidiales</taxon>
        <taxon>Mrakiaceae</taxon>
        <taxon>Phaffia</taxon>
    </lineage>
</organism>
<dbReference type="GO" id="GO:0000149">
    <property type="term" value="F:SNARE binding"/>
    <property type="evidence" value="ECO:0007669"/>
    <property type="project" value="TreeGrafter"/>
</dbReference>
<dbReference type="InterPro" id="IPR010989">
    <property type="entry name" value="SNARE"/>
</dbReference>
<feature type="transmembrane region" description="Helical" evidence="12">
    <location>
        <begin position="381"/>
        <end position="397"/>
    </location>
</feature>
<dbReference type="SUPFAM" id="SSF47661">
    <property type="entry name" value="t-snare proteins"/>
    <property type="match status" value="1"/>
</dbReference>
<feature type="region of interest" description="Disordered" evidence="11">
    <location>
        <begin position="403"/>
        <end position="423"/>
    </location>
</feature>
<dbReference type="PROSITE" id="PS50192">
    <property type="entry name" value="T_SNARE"/>
    <property type="match status" value="1"/>
</dbReference>
<dbReference type="GO" id="GO:0000139">
    <property type="term" value="C:Golgi membrane"/>
    <property type="evidence" value="ECO:0007669"/>
    <property type="project" value="UniProtKB-SubCell"/>
</dbReference>
<dbReference type="SMART" id="SM00397">
    <property type="entry name" value="t_SNARE"/>
    <property type="match status" value="1"/>
</dbReference>
<dbReference type="InterPro" id="IPR000727">
    <property type="entry name" value="T_SNARE_dom"/>
</dbReference>
<dbReference type="GO" id="GO:0006886">
    <property type="term" value="P:intracellular protein transport"/>
    <property type="evidence" value="ECO:0007669"/>
    <property type="project" value="InterPro"/>
</dbReference>
<evidence type="ECO:0000256" key="8">
    <source>
        <dbReference type="ARBA" id="ARBA00023054"/>
    </source>
</evidence>
<feature type="domain" description="T-SNARE coiled-coil homology" evidence="13">
    <location>
        <begin position="306"/>
        <end position="368"/>
    </location>
</feature>
<keyword evidence="4 12" id="KW-0812">Transmembrane</keyword>
<dbReference type="Gene3D" id="1.20.58.70">
    <property type="match status" value="1"/>
</dbReference>
<evidence type="ECO:0000256" key="3">
    <source>
        <dbReference type="ARBA" id="ARBA00022448"/>
    </source>
</evidence>
<dbReference type="PROSITE" id="PS00914">
    <property type="entry name" value="SYNTAXIN"/>
    <property type="match status" value="1"/>
</dbReference>
<feature type="compositionally biased region" description="Polar residues" evidence="11">
    <location>
        <begin position="125"/>
        <end position="134"/>
    </location>
</feature>
<dbReference type="Pfam" id="PF05739">
    <property type="entry name" value="SNARE"/>
    <property type="match status" value="1"/>
</dbReference>
<evidence type="ECO:0000256" key="1">
    <source>
        <dbReference type="ARBA" id="ARBA00004409"/>
    </source>
</evidence>
<dbReference type="EMBL" id="LN483142">
    <property type="protein sequence ID" value="CED83255.1"/>
    <property type="molecule type" value="Genomic_DNA"/>
</dbReference>
<protein>
    <submittedName>
        <fullName evidence="14">SNARE protein TLG2/Syntaxin 16</fullName>
    </submittedName>
</protein>
<dbReference type="GO" id="GO:0031201">
    <property type="term" value="C:SNARE complex"/>
    <property type="evidence" value="ECO:0007669"/>
    <property type="project" value="TreeGrafter"/>
</dbReference>
<dbReference type="InterPro" id="IPR006011">
    <property type="entry name" value="Syntaxin_N"/>
</dbReference>
<dbReference type="CDD" id="cd15845">
    <property type="entry name" value="SNARE_syntaxin16"/>
    <property type="match status" value="1"/>
</dbReference>
<evidence type="ECO:0000256" key="9">
    <source>
        <dbReference type="ARBA" id="ARBA00023136"/>
    </source>
</evidence>
<dbReference type="GO" id="GO:0006906">
    <property type="term" value="P:vesicle fusion"/>
    <property type="evidence" value="ECO:0007669"/>
    <property type="project" value="TreeGrafter"/>
</dbReference>
<proteinExistence type="inferred from homology"/>
<dbReference type="SMART" id="SM00503">
    <property type="entry name" value="SynN"/>
    <property type="match status" value="1"/>
</dbReference>
<evidence type="ECO:0000256" key="4">
    <source>
        <dbReference type="ARBA" id="ARBA00022692"/>
    </source>
</evidence>
<keyword evidence="8" id="KW-0175">Coiled coil</keyword>
<sequence length="440" mass="48767">MLPTSWLLLDQNFLTESILVIVSPPRGVMMNRERNKHRLSWNSRMDRFGSPTAPSVATFAGGVIGASSSSSSALPSSVPISRSRTLFFLSIRSSFGYHQDGPQRSIRPIEQDDQDDQGSDEETGLLTNKNSNYKGKQREKGLPPVWVDTSDSVNAILDRITQKTSTLDKMHAKHCLPGFTDRSSEERDIENLTQSITRDFRQAQAQIKQIQPSGEASKADLVSASNVQRGLAAKVQDLSAKFRRKQRAYMERLQGHAAKNASLMRASGVMLDGDSKAGAGGIEELEDDLQASQSQLLAQTAGPPLDKTIRRREAEISKIAQSITELANLFRDLGDMVLEQGTMMDSIEYNIEVVARETEGAVEELKIATRYQSQTGRRKCILFLLLMIFAVVIVIIYKPRSHSIRSSPTQPTPPSQTSSLSLLSPGSRLSRIKFEKDLMR</sequence>
<keyword evidence="3" id="KW-0813">Transport</keyword>
<evidence type="ECO:0000256" key="6">
    <source>
        <dbReference type="ARBA" id="ARBA00022989"/>
    </source>
</evidence>
<dbReference type="InterPro" id="IPR006012">
    <property type="entry name" value="Syntaxin/epimorphin_CS"/>
</dbReference>
<dbReference type="PANTHER" id="PTHR19957:SF83">
    <property type="entry name" value="SYNTAXIN-16"/>
    <property type="match status" value="1"/>
</dbReference>
<name>A0A0F7SRY9_PHARH</name>
<feature type="compositionally biased region" description="Acidic residues" evidence="11">
    <location>
        <begin position="111"/>
        <end position="123"/>
    </location>
</feature>
<dbReference type="AlphaFoldDB" id="A0A0F7SRY9"/>
<keyword evidence="6 12" id="KW-1133">Transmembrane helix</keyword>
<comment type="similarity">
    <text evidence="2 10">Belongs to the syntaxin family.</text>
</comment>
<dbReference type="GO" id="GO:0048278">
    <property type="term" value="P:vesicle docking"/>
    <property type="evidence" value="ECO:0007669"/>
    <property type="project" value="TreeGrafter"/>
</dbReference>
<comment type="subcellular location">
    <subcellularLocation>
        <location evidence="1">Golgi apparatus membrane</location>
        <topology evidence="1">Single-pass type IV membrane protein</topology>
    </subcellularLocation>
</comment>
<reference evidence="14" key="1">
    <citation type="submission" date="2014-08" db="EMBL/GenBank/DDBJ databases">
        <authorList>
            <person name="Sharma Rahul"/>
            <person name="Thines Marco"/>
        </authorList>
    </citation>
    <scope>NUCLEOTIDE SEQUENCE</scope>
</reference>
<accession>A0A0F7SRY9</accession>
<dbReference type="InterPro" id="IPR045242">
    <property type="entry name" value="Syntaxin"/>
</dbReference>
<evidence type="ECO:0000256" key="7">
    <source>
        <dbReference type="ARBA" id="ARBA00023034"/>
    </source>
</evidence>
<evidence type="ECO:0000256" key="2">
    <source>
        <dbReference type="ARBA" id="ARBA00009063"/>
    </source>
</evidence>